<feature type="domain" description="Nudix hydrolase" evidence="1">
    <location>
        <begin position="21"/>
        <end position="152"/>
    </location>
</feature>
<evidence type="ECO:0000313" key="3">
    <source>
        <dbReference type="Proteomes" id="UP000698242"/>
    </source>
</evidence>
<dbReference type="OrthoDB" id="289720at2"/>
<dbReference type="EC" id="3.6.1.-" evidence="2"/>
<sequence length="165" mass="18061">MHKEGRRRRDQSKALWPGPTEDFRGAKLAILCGTSLVTLLRDDRPDIPFPGQWDFPGGGREGAETPQDCALRETREETSLVLGADDLIWARPYGTAPGSVWFFVARLPGLRPGALRLGSEGQELRLMEIATFLQHPGAIPMFQNRLADYLGHEGGAEGAGPQRAA</sequence>
<dbReference type="RefSeq" id="WP_159965646.1">
    <property type="nucleotide sequence ID" value="NZ_APKE01000025.1"/>
</dbReference>
<name>A0A921NQM4_9RHOB</name>
<comment type="caution">
    <text evidence="2">The sequence shown here is derived from an EMBL/GenBank/DDBJ whole genome shotgun (WGS) entry which is preliminary data.</text>
</comment>
<dbReference type="Pfam" id="PF00293">
    <property type="entry name" value="NUDIX"/>
    <property type="match status" value="1"/>
</dbReference>
<organism evidence="2 3">
    <name type="scientific">Profundibacterium mesophilum KAUST100406-0324</name>
    <dbReference type="NCBI Taxonomy" id="1037889"/>
    <lineage>
        <taxon>Bacteria</taxon>
        <taxon>Pseudomonadati</taxon>
        <taxon>Pseudomonadota</taxon>
        <taxon>Alphaproteobacteria</taxon>
        <taxon>Rhodobacterales</taxon>
        <taxon>Roseobacteraceae</taxon>
        <taxon>Profundibacterium</taxon>
    </lineage>
</organism>
<protein>
    <submittedName>
        <fullName evidence="2">Nucleoside polyphosphate hydrolase</fullName>
        <ecNumber evidence="2">3.6.1.-</ecNumber>
    </submittedName>
</protein>
<dbReference type="Proteomes" id="UP000698242">
    <property type="component" value="Unassembled WGS sequence"/>
</dbReference>
<dbReference type="CDD" id="cd04682">
    <property type="entry name" value="NUDIX_Hydrolase"/>
    <property type="match status" value="1"/>
</dbReference>
<dbReference type="InterPro" id="IPR015797">
    <property type="entry name" value="NUDIX_hydrolase-like_dom_sf"/>
</dbReference>
<accession>A0A921NQM4</accession>
<dbReference type="GO" id="GO:0016787">
    <property type="term" value="F:hydrolase activity"/>
    <property type="evidence" value="ECO:0007669"/>
    <property type="project" value="UniProtKB-KW"/>
</dbReference>
<reference evidence="2" key="1">
    <citation type="submission" date="2013-03" db="EMBL/GenBank/DDBJ databases">
        <title>Genome Sequence of the Profundibacterium mesophilum strain KAUST100406-0324T from Red Sea, a novel genus in the family Rhodobacteraceae.</title>
        <authorList>
            <person name="Essack M."/>
            <person name="Alam I."/>
            <person name="Lafi F."/>
            <person name="Alawi W."/>
            <person name="Kamanu F."/>
            <person name="Al-Suwailem A."/>
            <person name="Lee O.O."/>
            <person name="Xu Y."/>
            <person name="Bajic V."/>
            <person name="Qian P.-Y."/>
            <person name="Archer J."/>
        </authorList>
    </citation>
    <scope>NUCLEOTIDE SEQUENCE</scope>
    <source>
        <strain evidence="2">KAUST100406-0324</strain>
    </source>
</reference>
<evidence type="ECO:0000313" key="2">
    <source>
        <dbReference type="EMBL" id="KAF0675497.1"/>
    </source>
</evidence>
<keyword evidence="2" id="KW-0378">Hydrolase</keyword>
<dbReference type="EMBL" id="APKE01000025">
    <property type="protein sequence ID" value="KAF0675497.1"/>
    <property type="molecule type" value="Genomic_DNA"/>
</dbReference>
<dbReference type="InterPro" id="IPR000086">
    <property type="entry name" value="NUDIX_hydrolase_dom"/>
</dbReference>
<dbReference type="SUPFAM" id="SSF55811">
    <property type="entry name" value="Nudix"/>
    <property type="match status" value="1"/>
</dbReference>
<gene>
    <name evidence="2" type="ORF">PMES_02128</name>
</gene>
<keyword evidence="3" id="KW-1185">Reference proteome</keyword>
<dbReference type="AlphaFoldDB" id="A0A921NQM4"/>
<dbReference type="PROSITE" id="PS51462">
    <property type="entry name" value="NUDIX"/>
    <property type="match status" value="1"/>
</dbReference>
<dbReference type="Gene3D" id="3.90.79.10">
    <property type="entry name" value="Nucleoside Triphosphate Pyrophosphohydrolase"/>
    <property type="match status" value="1"/>
</dbReference>
<evidence type="ECO:0000259" key="1">
    <source>
        <dbReference type="PROSITE" id="PS51462"/>
    </source>
</evidence>
<proteinExistence type="predicted"/>